<organism evidence="1 2">
    <name type="scientific">Rhodocollybia butyracea</name>
    <dbReference type="NCBI Taxonomy" id="206335"/>
    <lineage>
        <taxon>Eukaryota</taxon>
        <taxon>Fungi</taxon>
        <taxon>Dikarya</taxon>
        <taxon>Basidiomycota</taxon>
        <taxon>Agaricomycotina</taxon>
        <taxon>Agaricomycetes</taxon>
        <taxon>Agaricomycetidae</taxon>
        <taxon>Agaricales</taxon>
        <taxon>Marasmiineae</taxon>
        <taxon>Omphalotaceae</taxon>
        <taxon>Rhodocollybia</taxon>
    </lineage>
</organism>
<evidence type="ECO:0000313" key="1">
    <source>
        <dbReference type="EMBL" id="KAF9070354.1"/>
    </source>
</evidence>
<protein>
    <submittedName>
        <fullName evidence="1">Uncharacterized protein</fullName>
    </submittedName>
</protein>
<dbReference type="Proteomes" id="UP000772434">
    <property type="component" value="Unassembled WGS sequence"/>
</dbReference>
<dbReference type="EMBL" id="JADNRY010000041">
    <property type="protein sequence ID" value="KAF9070354.1"/>
    <property type="molecule type" value="Genomic_DNA"/>
</dbReference>
<name>A0A9P5U8Y1_9AGAR</name>
<gene>
    <name evidence="1" type="ORF">BDP27DRAFT_1323894</name>
</gene>
<sequence length="108" mass="11656">MALEKGTMFVLGERGDIKEVPIPITVKESGDVPSGYSVDFVLSPERVIAVLNSAGVRTISQLPEDTHNEMRGIINNPANLSIVPTGIHETKRATEAQTDAKLANDEKD</sequence>
<dbReference type="AlphaFoldDB" id="A0A9P5U8Y1"/>
<dbReference type="OrthoDB" id="2899474at2759"/>
<comment type="caution">
    <text evidence="1">The sequence shown here is derived from an EMBL/GenBank/DDBJ whole genome shotgun (WGS) entry which is preliminary data.</text>
</comment>
<proteinExistence type="predicted"/>
<accession>A0A9P5U8Y1</accession>
<reference evidence="1" key="1">
    <citation type="submission" date="2020-11" db="EMBL/GenBank/DDBJ databases">
        <authorList>
            <consortium name="DOE Joint Genome Institute"/>
            <person name="Ahrendt S."/>
            <person name="Riley R."/>
            <person name="Andreopoulos W."/>
            <person name="Labutti K."/>
            <person name="Pangilinan J."/>
            <person name="Ruiz-Duenas F.J."/>
            <person name="Barrasa J.M."/>
            <person name="Sanchez-Garcia M."/>
            <person name="Camarero S."/>
            <person name="Miyauchi S."/>
            <person name="Serrano A."/>
            <person name="Linde D."/>
            <person name="Babiker R."/>
            <person name="Drula E."/>
            <person name="Ayuso-Fernandez I."/>
            <person name="Pacheco R."/>
            <person name="Padilla G."/>
            <person name="Ferreira P."/>
            <person name="Barriuso J."/>
            <person name="Kellner H."/>
            <person name="Castanera R."/>
            <person name="Alfaro M."/>
            <person name="Ramirez L."/>
            <person name="Pisabarro A.G."/>
            <person name="Kuo A."/>
            <person name="Tritt A."/>
            <person name="Lipzen A."/>
            <person name="He G."/>
            <person name="Yan M."/>
            <person name="Ng V."/>
            <person name="Cullen D."/>
            <person name="Martin F."/>
            <person name="Rosso M.-N."/>
            <person name="Henrissat B."/>
            <person name="Hibbett D."/>
            <person name="Martinez A.T."/>
            <person name="Grigoriev I.V."/>
        </authorList>
    </citation>
    <scope>NUCLEOTIDE SEQUENCE</scope>
    <source>
        <strain evidence="1">AH 40177</strain>
    </source>
</reference>
<keyword evidence="2" id="KW-1185">Reference proteome</keyword>
<evidence type="ECO:0000313" key="2">
    <source>
        <dbReference type="Proteomes" id="UP000772434"/>
    </source>
</evidence>